<sequence>PLAMQCLIQIENQLTSELTVGSWHRTHLQMKCLVIPRNIFLASVDHSNLAYDMVISAPAGIRSVAHTTMVSPFSKWCAAFGVHWWFRSPAKGNSARTNTSWPSTLLRLSKALVLKAQMVR</sequence>
<dbReference type="EMBL" id="BT025055">
    <property type="protein sequence ID" value="ABE73226.1"/>
    <property type="molecule type" value="mRNA"/>
</dbReference>
<feature type="non-terminal residue" evidence="1">
    <location>
        <position position="1"/>
    </location>
</feature>
<protein>
    <submittedName>
        <fullName evidence="1">IP10306p</fullName>
    </submittedName>
    <submittedName>
        <fullName evidence="2">IP15968p</fullName>
    </submittedName>
</protein>
<dbReference type="AlphaFoldDB" id="Q4V3K2"/>
<dbReference type="EMBL" id="BT023354">
    <property type="protein sequence ID" value="AAY55770.1"/>
    <property type="molecule type" value="mRNA"/>
</dbReference>
<name>Q4V3K2_DROME</name>
<reference evidence="1" key="1">
    <citation type="submission" date="2005-05" db="EMBL/GenBank/DDBJ databases">
        <authorList>
            <person name="Stapleton M."/>
            <person name="Carlson J."/>
            <person name="Chavez C."/>
            <person name="Frise E."/>
            <person name="George R."/>
            <person name="Pacleb J."/>
            <person name="Park S."/>
            <person name="Wan K."/>
            <person name="Yu C."/>
            <person name="Celniker S."/>
        </authorList>
    </citation>
    <scope>NUCLEOTIDE SEQUENCE</scope>
</reference>
<evidence type="ECO:0000313" key="1">
    <source>
        <dbReference type="EMBL" id="AAY55770.1"/>
    </source>
</evidence>
<evidence type="ECO:0000313" key="2">
    <source>
        <dbReference type="EMBL" id="ABE73226.1"/>
    </source>
</evidence>
<accession>Q4V3K2</accession>
<organism evidence="1">
    <name type="scientific">Drosophila melanogaster</name>
    <name type="common">Fruit fly</name>
    <dbReference type="NCBI Taxonomy" id="7227"/>
    <lineage>
        <taxon>Eukaryota</taxon>
        <taxon>Metazoa</taxon>
        <taxon>Ecdysozoa</taxon>
        <taxon>Arthropoda</taxon>
        <taxon>Hexapoda</taxon>
        <taxon>Insecta</taxon>
        <taxon>Pterygota</taxon>
        <taxon>Neoptera</taxon>
        <taxon>Endopterygota</taxon>
        <taxon>Diptera</taxon>
        <taxon>Brachycera</taxon>
        <taxon>Muscomorpha</taxon>
        <taxon>Ephydroidea</taxon>
        <taxon>Drosophilidae</taxon>
        <taxon>Drosophila</taxon>
        <taxon>Sophophora</taxon>
    </lineage>
</organism>
<proteinExistence type="evidence at transcript level"/>